<evidence type="ECO:0000256" key="1">
    <source>
        <dbReference type="SAM" id="MobiDB-lite"/>
    </source>
</evidence>
<sequence length="475" mass="53402">MAITELLNRMRVGAPLNEGSQQRFGGGFGEDNDNRFIKDPEVGSGVWRPDPSTIPSGQTFTQTNSMTGATRQATGTQGGGEKPPIDRPPFGCPPGQRLVNGNCVPISEDEPIGDAPPSRAIRGCTDPSATNYNPQATEDDGSCIGPSEGHRCPDGRIVQDPRDCEKHIIDDEDDDKDDEKRLRRRWCEKEGREIYAANWSVSRCSSADPTPPLDDIDEEVGGFRKPIEGEGGDIGDFYDRFPIDYDPSRFGTFQQWQQMPRHLRELQAKRDRGDTLTKGEDAALAAYYRTNPSNPLQSIFDALGIDVRDQYKKFFGQYDWFPESLAGTEFDVGRKGLTANLFDLTRESWLRRQQQGLLSGMPREFERLGMGQTGRQFQALDTAFRKDIFGKRKGFEEDTINRLLDLMKSGADPFTSLSDPLNADDNPLDQYNGFTTATSGFYRWLRSTGVSMETWNNADEGERESYRRDYEEGRQ</sequence>
<feature type="region of interest" description="Disordered" evidence="1">
    <location>
        <begin position="135"/>
        <end position="157"/>
    </location>
</feature>
<feature type="compositionally biased region" description="Basic and acidic residues" evidence="1">
    <location>
        <begin position="463"/>
        <end position="475"/>
    </location>
</feature>
<proteinExistence type="predicted"/>
<feature type="compositionally biased region" description="Polar residues" evidence="1">
    <location>
        <begin position="53"/>
        <end position="66"/>
    </location>
</feature>
<organism evidence="2">
    <name type="scientific">marine sediment metagenome</name>
    <dbReference type="NCBI Taxonomy" id="412755"/>
    <lineage>
        <taxon>unclassified sequences</taxon>
        <taxon>metagenomes</taxon>
        <taxon>ecological metagenomes</taxon>
    </lineage>
</organism>
<feature type="region of interest" description="Disordered" evidence="1">
    <location>
        <begin position="456"/>
        <end position="475"/>
    </location>
</feature>
<name>A0A0F9DS41_9ZZZZ</name>
<comment type="caution">
    <text evidence="2">The sequence shown here is derived from an EMBL/GenBank/DDBJ whole genome shotgun (WGS) entry which is preliminary data.</text>
</comment>
<feature type="region of interest" description="Disordered" evidence="1">
    <location>
        <begin position="17"/>
        <end position="95"/>
    </location>
</feature>
<dbReference type="AlphaFoldDB" id="A0A0F9DS41"/>
<reference evidence="2" key="1">
    <citation type="journal article" date="2015" name="Nature">
        <title>Complex archaea that bridge the gap between prokaryotes and eukaryotes.</title>
        <authorList>
            <person name="Spang A."/>
            <person name="Saw J.H."/>
            <person name="Jorgensen S.L."/>
            <person name="Zaremba-Niedzwiedzka K."/>
            <person name="Martijn J."/>
            <person name="Lind A.E."/>
            <person name="van Eijk R."/>
            <person name="Schleper C."/>
            <person name="Guy L."/>
            <person name="Ettema T.J."/>
        </authorList>
    </citation>
    <scope>NUCLEOTIDE SEQUENCE</scope>
</reference>
<accession>A0A0F9DS41</accession>
<evidence type="ECO:0000313" key="2">
    <source>
        <dbReference type="EMBL" id="KKL64638.1"/>
    </source>
</evidence>
<dbReference type="EMBL" id="LAZR01027781">
    <property type="protein sequence ID" value="KKL64638.1"/>
    <property type="molecule type" value="Genomic_DNA"/>
</dbReference>
<feature type="compositionally biased region" description="Basic and acidic residues" evidence="1">
    <location>
        <begin position="148"/>
        <end position="157"/>
    </location>
</feature>
<feature type="compositionally biased region" description="Basic and acidic residues" evidence="1">
    <location>
        <begin position="32"/>
        <end position="41"/>
    </location>
</feature>
<protein>
    <submittedName>
        <fullName evidence="2">Uncharacterized protein</fullName>
    </submittedName>
</protein>
<gene>
    <name evidence="2" type="ORF">LCGC14_2162970</name>
</gene>